<dbReference type="Gene3D" id="3.40.50.720">
    <property type="entry name" value="NAD(P)-binding Rossmann-like Domain"/>
    <property type="match status" value="1"/>
</dbReference>
<dbReference type="Gene3D" id="3.90.25.10">
    <property type="entry name" value="UDP-galactose 4-epimerase, domain 1"/>
    <property type="match status" value="1"/>
</dbReference>
<dbReference type="Pfam" id="PF05368">
    <property type="entry name" value="NmrA"/>
    <property type="match status" value="1"/>
</dbReference>
<evidence type="ECO:0000313" key="2">
    <source>
        <dbReference type="EMBL" id="KAK3688959.1"/>
    </source>
</evidence>
<feature type="domain" description="NmrA-like" evidence="1">
    <location>
        <begin position="54"/>
        <end position="214"/>
    </location>
</feature>
<organism evidence="2 3">
    <name type="scientific">Podospora appendiculata</name>
    <dbReference type="NCBI Taxonomy" id="314037"/>
    <lineage>
        <taxon>Eukaryota</taxon>
        <taxon>Fungi</taxon>
        <taxon>Dikarya</taxon>
        <taxon>Ascomycota</taxon>
        <taxon>Pezizomycotina</taxon>
        <taxon>Sordariomycetes</taxon>
        <taxon>Sordariomycetidae</taxon>
        <taxon>Sordariales</taxon>
        <taxon>Podosporaceae</taxon>
        <taxon>Podospora</taxon>
    </lineage>
</organism>
<dbReference type="InterPro" id="IPR036291">
    <property type="entry name" value="NAD(P)-bd_dom_sf"/>
</dbReference>
<evidence type="ECO:0000313" key="3">
    <source>
        <dbReference type="Proteomes" id="UP001270362"/>
    </source>
</evidence>
<name>A0AAE0XA78_9PEZI</name>
<evidence type="ECO:0000259" key="1">
    <source>
        <dbReference type="Pfam" id="PF05368"/>
    </source>
</evidence>
<dbReference type="InterPro" id="IPR052718">
    <property type="entry name" value="NmrA-type_oxidoreductase"/>
</dbReference>
<dbReference type="AlphaFoldDB" id="A0AAE0XA78"/>
<dbReference type="SUPFAM" id="SSF51735">
    <property type="entry name" value="NAD(P)-binding Rossmann-fold domains"/>
    <property type="match status" value="1"/>
</dbReference>
<sequence>MKAIGIFPASGGLGESTFHRLLPHYNPDEQGKIVLISRHPDKLNVQLGEAEPFVEVEKRQASYESSPSDLEAAFAGVGVLFLISYPSHVCDYRVKVQLPTIDAAHRAGVQYIVYSSLAFAGDTLSDTSLAEVMQAHLATERHLRQLAASDASFSYTVLRMGLYSESTPIYTAFFDPKQARQQSPDTIEILIPHDGTGPGIAWAKRDELGEATGWFLFAYAYREPAAGEAFPFRNETVLLSGPTVWSLEETVRVLGEIAGREVRIRQVQMDEYVALPRVQDVFRSEEKARTWATAWDAIRAGETAVGGARSKLGDILGREPEEFDVTARRYWA</sequence>
<protein>
    <recommendedName>
        <fullName evidence="1">NmrA-like domain-containing protein</fullName>
    </recommendedName>
</protein>
<keyword evidence="3" id="KW-1185">Reference proteome</keyword>
<reference evidence="2" key="2">
    <citation type="submission" date="2023-06" db="EMBL/GenBank/DDBJ databases">
        <authorList>
            <consortium name="Lawrence Berkeley National Laboratory"/>
            <person name="Haridas S."/>
            <person name="Hensen N."/>
            <person name="Bonometti L."/>
            <person name="Westerberg I."/>
            <person name="Brannstrom I.O."/>
            <person name="Guillou S."/>
            <person name="Cros-Aarteil S."/>
            <person name="Calhoun S."/>
            <person name="Kuo A."/>
            <person name="Mondo S."/>
            <person name="Pangilinan J."/>
            <person name="Riley R."/>
            <person name="Labutti K."/>
            <person name="Andreopoulos B."/>
            <person name="Lipzen A."/>
            <person name="Chen C."/>
            <person name="Yanf M."/>
            <person name="Daum C."/>
            <person name="Ng V."/>
            <person name="Clum A."/>
            <person name="Steindorff A."/>
            <person name="Ohm R."/>
            <person name="Martin F."/>
            <person name="Silar P."/>
            <person name="Natvig D."/>
            <person name="Lalanne C."/>
            <person name="Gautier V."/>
            <person name="Ament-Velasquez S.L."/>
            <person name="Kruys A."/>
            <person name="Hutchinson M.I."/>
            <person name="Powell A.J."/>
            <person name="Barry K."/>
            <person name="Miller A.N."/>
            <person name="Grigoriev I.V."/>
            <person name="Debuchy R."/>
            <person name="Gladieux P."/>
            <person name="Thoren M.H."/>
            <person name="Johannesson H."/>
        </authorList>
    </citation>
    <scope>NUCLEOTIDE SEQUENCE</scope>
    <source>
        <strain evidence="2">CBS 314.62</strain>
    </source>
</reference>
<gene>
    <name evidence="2" type="ORF">B0T22DRAFT_378680</name>
</gene>
<dbReference type="InterPro" id="IPR008030">
    <property type="entry name" value="NmrA-like"/>
</dbReference>
<dbReference type="PANTHER" id="PTHR47129:SF1">
    <property type="entry name" value="NMRA-LIKE DOMAIN-CONTAINING PROTEIN"/>
    <property type="match status" value="1"/>
</dbReference>
<dbReference type="Proteomes" id="UP001270362">
    <property type="component" value="Unassembled WGS sequence"/>
</dbReference>
<dbReference type="EMBL" id="JAULSO010000002">
    <property type="protein sequence ID" value="KAK3688959.1"/>
    <property type="molecule type" value="Genomic_DNA"/>
</dbReference>
<reference evidence="2" key="1">
    <citation type="journal article" date="2023" name="Mol. Phylogenet. Evol.">
        <title>Genome-scale phylogeny and comparative genomics of the fungal order Sordariales.</title>
        <authorList>
            <person name="Hensen N."/>
            <person name="Bonometti L."/>
            <person name="Westerberg I."/>
            <person name="Brannstrom I.O."/>
            <person name="Guillou S."/>
            <person name="Cros-Aarteil S."/>
            <person name="Calhoun S."/>
            <person name="Haridas S."/>
            <person name="Kuo A."/>
            <person name="Mondo S."/>
            <person name="Pangilinan J."/>
            <person name="Riley R."/>
            <person name="LaButti K."/>
            <person name="Andreopoulos B."/>
            <person name="Lipzen A."/>
            <person name="Chen C."/>
            <person name="Yan M."/>
            <person name="Daum C."/>
            <person name="Ng V."/>
            <person name="Clum A."/>
            <person name="Steindorff A."/>
            <person name="Ohm R.A."/>
            <person name="Martin F."/>
            <person name="Silar P."/>
            <person name="Natvig D.O."/>
            <person name="Lalanne C."/>
            <person name="Gautier V."/>
            <person name="Ament-Velasquez S.L."/>
            <person name="Kruys A."/>
            <person name="Hutchinson M.I."/>
            <person name="Powell A.J."/>
            <person name="Barry K."/>
            <person name="Miller A.N."/>
            <person name="Grigoriev I.V."/>
            <person name="Debuchy R."/>
            <person name="Gladieux P."/>
            <person name="Hiltunen Thoren M."/>
            <person name="Johannesson H."/>
        </authorList>
    </citation>
    <scope>NUCLEOTIDE SEQUENCE</scope>
    <source>
        <strain evidence="2">CBS 314.62</strain>
    </source>
</reference>
<accession>A0AAE0XA78</accession>
<dbReference type="PANTHER" id="PTHR47129">
    <property type="entry name" value="QUINONE OXIDOREDUCTASE 2"/>
    <property type="match status" value="1"/>
</dbReference>
<comment type="caution">
    <text evidence="2">The sequence shown here is derived from an EMBL/GenBank/DDBJ whole genome shotgun (WGS) entry which is preliminary data.</text>
</comment>
<proteinExistence type="predicted"/>